<dbReference type="EMBL" id="LN736360">
    <property type="protein sequence ID" value="CEP60118.1"/>
    <property type="molecule type" value="Genomic_DNA"/>
</dbReference>
<dbReference type="GeneID" id="34683491"/>
<dbReference type="OrthoDB" id="4347at2759"/>
<organism evidence="1 2">
    <name type="scientific">Lachancea lanzarotensis</name>
    <dbReference type="NCBI Taxonomy" id="1245769"/>
    <lineage>
        <taxon>Eukaryota</taxon>
        <taxon>Fungi</taxon>
        <taxon>Dikarya</taxon>
        <taxon>Ascomycota</taxon>
        <taxon>Saccharomycotina</taxon>
        <taxon>Saccharomycetes</taxon>
        <taxon>Saccharomycetales</taxon>
        <taxon>Saccharomycetaceae</taxon>
        <taxon>Lachancea</taxon>
    </lineage>
</organism>
<dbReference type="Proteomes" id="UP000054304">
    <property type="component" value="Unassembled WGS sequence"/>
</dbReference>
<dbReference type="GO" id="GO:0005737">
    <property type="term" value="C:cytoplasm"/>
    <property type="evidence" value="ECO:0007669"/>
    <property type="project" value="TreeGrafter"/>
</dbReference>
<evidence type="ECO:0000313" key="1">
    <source>
        <dbReference type="EMBL" id="CEP60118.1"/>
    </source>
</evidence>
<reference evidence="1 2" key="1">
    <citation type="submission" date="2014-12" db="EMBL/GenBank/DDBJ databases">
        <authorList>
            <person name="Neuveglise Cecile"/>
        </authorList>
    </citation>
    <scope>NUCLEOTIDE SEQUENCE [LARGE SCALE GENOMIC DNA]</scope>
    <source>
        <strain evidence="1 2">CBS 12615</strain>
    </source>
</reference>
<accession>A0A0C7MK29</accession>
<dbReference type="PANTHER" id="PTHR28110">
    <property type="entry name" value="TRANSMEMBRANE PROTEIN"/>
    <property type="match status" value="1"/>
</dbReference>
<dbReference type="AlphaFoldDB" id="A0A0C7MK29"/>
<dbReference type="InterPro" id="IPR055323">
    <property type="entry name" value="C57A10.07/YOR238W"/>
</dbReference>
<name>A0A0C7MK29_9SACH</name>
<evidence type="ECO:0000313" key="2">
    <source>
        <dbReference type="Proteomes" id="UP000054304"/>
    </source>
</evidence>
<gene>
    <name evidence="1" type="ORF">LALA0_S01e03444g</name>
</gene>
<sequence length="293" mass="33469">MVKSHLIIVPCHSIWKIDDGSEPDNYGQSSSHWFLESFQHEGRDHLSFMMHSLLAIEELLNDTEHSLLLYSGSCTKKDAGNVSEARSYFLHARKLLKAVSYGFGLPAALTSHKGISKCCKSINQKMTNQNLTVEELFAKHVGTEEFALDSLDNLLYSLVKFKDSTSSDASKVTISGFGFKKRRFLELHAVAIDYPAEQIKYISYEPQPISIREEDLQTYTQDLEYQEMKNALVPFKADWYALRDPLLQKKQQRNVFGLKPTYKLPFDEAGNDGDDYAFFKNNIQNKMPWSANT</sequence>
<protein>
    <submittedName>
        <fullName evidence="1">LALA0S01e03444g1_1</fullName>
    </submittedName>
</protein>
<dbReference type="HOGENOM" id="CLU_048479_1_1_1"/>
<dbReference type="PANTHER" id="PTHR28110:SF1">
    <property type="entry name" value="TRANSMEMBRANE PROTEIN"/>
    <property type="match status" value="1"/>
</dbReference>
<keyword evidence="2" id="KW-1185">Reference proteome</keyword>
<proteinExistence type="predicted"/>
<dbReference type="RefSeq" id="XP_022626363.1">
    <property type="nucleotide sequence ID" value="XM_022774247.1"/>
</dbReference>